<sequence>MPTDSTTLIGLAIGAVILAWLVFSVLRKLFGLAFIAALVLAITVLWFNPGLASQLWSQVQMLLGTR</sequence>
<proteinExistence type="predicted"/>
<dbReference type="RefSeq" id="WP_067457838.1">
    <property type="nucleotide sequence ID" value="NZ_LVVY01000100.1"/>
</dbReference>
<feature type="transmembrane region" description="Helical" evidence="1">
    <location>
        <begin position="6"/>
        <end position="23"/>
    </location>
</feature>
<protein>
    <submittedName>
        <fullName evidence="2">Uncharacterized protein</fullName>
    </submittedName>
</protein>
<feature type="transmembrane region" description="Helical" evidence="1">
    <location>
        <begin position="30"/>
        <end position="47"/>
    </location>
</feature>
<dbReference type="OrthoDB" id="9946704at2"/>
<keyword evidence="1" id="KW-0812">Transmembrane</keyword>
<evidence type="ECO:0000313" key="3">
    <source>
        <dbReference type="Proteomes" id="UP000078389"/>
    </source>
</evidence>
<comment type="caution">
    <text evidence="2">The sequence shown here is derived from an EMBL/GenBank/DDBJ whole genome shotgun (WGS) entry which is preliminary data.</text>
</comment>
<name>A0A178HU99_9HYPH</name>
<keyword evidence="3" id="KW-1185">Reference proteome</keyword>
<dbReference type="Proteomes" id="UP000078389">
    <property type="component" value="Unassembled WGS sequence"/>
</dbReference>
<accession>A0A178HU99</accession>
<gene>
    <name evidence="2" type="ORF">A3840_13710</name>
</gene>
<evidence type="ECO:0000256" key="1">
    <source>
        <dbReference type="SAM" id="Phobius"/>
    </source>
</evidence>
<dbReference type="EMBL" id="LVVY01000100">
    <property type="protein sequence ID" value="OAM76040.1"/>
    <property type="molecule type" value="Genomic_DNA"/>
</dbReference>
<keyword evidence="1" id="KW-1133">Transmembrane helix</keyword>
<dbReference type="AlphaFoldDB" id="A0A178HU99"/>
<keyword evidence="1" id="KW-0472">Membrane</keyword>
<reference evidence="2 3" key="1">
    <citation type="submission" date="2016-03" db="EMBL/GenBank/DDBJ databases">
        <title>Genome sequencing of Devosia sp. S37.</title>
        <authorList>
            <person name="Mohd Nor M."/>
        </authorList>
    </citation>
    <scope>NUCLEOTIDE SEQUENCE [LARGE SCALE GENOMIC DNA]</scope>
    <source>
        <strain evidence="2 3">S37</strain>
    </source>
</reference>
<organism evidence="2 3">
    <name type="scientific">Devosia elaeis</name>
    <dbReference type="NCBI Taxonomy" id="1770058"/>
    <lineage>
        <taxon>Bacteria</taxon>
        <taxon>Pseudomonadati</taxon>
        <taxon>Pseudomonadota</taxon>
        <taxon>Alphaproteobacteria</taxon>
        <taxon>Hyphomicrobiales</taxon>
        <taxon>Devosiaceae</taxon>
        <taxon>Devosia</taxon>
    </lineage>
</organism>
<evidence type="ECO:0000313" key="2">
    <source>
        <dbReference type="EMBL" id="OAM76040.1"/>
    </source>
</evidence>